<dbReference type="PANTHER" id="PTHR43385:SF1">
    <property type="entry name" value="RIBOFLAVIN TRANSPORTER RIBJ"/>
    <property type="match status" value="1"/>
</dbReference>
<organism evidence="8 9">
    <name type="scientific">Vulcanimicrobium alpinum</name>
    <dbReference type="NCBI Taxonomy" id="3016050"/>
    <lineage>
        <taxon>Bacteria</taxon>
        <taxon>Bacillati</taxon>
        <taxon>Vulcanimicrobiota</taxon>
        <taxon>Vulcanimicrobiia</taxon>
        <taxon>Vulcanimicrobiales</taxon>
        <taxon>Vulcanimicrobiaceae</taxon>
        <taxon>Vulcanimicrobium</taxon>
    </lineage>
</organism>
<dbReference type="PROSITE" id="PS50850">
    <property type="entry name" value="MFS"/>
    <property type="match status" value="1"/>
</dbReference>
<feature type="transmembrane region" description="Helical" evidence="6">
    <location>
        <begin position="138"/>
        <end position="157"/>
    </location>
</feature>
<keyword evidence="4 6" id="KW-1133">Transmembrane helix</keyword>
<dbReference type="Pfam" id="PF07690">
    <property type="entry name" value="MFS_1"/>
    <property type="match status" value="1"/>
</dbReference>
<evidence type="ECO:0000256" key="5">
    <source>
        <dbReference type="ARBA" id="ARBA00023136"/>
    </source>
</evidence>
<evidence type="ECO:0000256" key="2">
    <source>
        <dbReference type="ARBA" id="ARBA00022448"/>
    </source>
</evidence>
<dbReference type="InterPro" id="IPR052983">
    <property type="entry name" value="MFS_Riboflavin_Transporter"/>
</dbReference>
<dbReference type="RefSeq" id="WP_317995949.1">
    <property type="nucleotide sequence ID" value="NZ_AP025523.1"/>
</dbReference>
<keyword evidence="9" id="KW-1185">Reference proteome</keyword>
<dbReference type="PANTHER" id="PTHR43385">
    <property type="entry name" value="RIBOFLAVIN TRANSPORTER RIBJ"/>
    <property type="match status" value="1"/>
</dbReference>
<feature type="transmembrane region" description="Helical" evidence="6">
    <location>
        <begin position="367"/>
        <end position="390"/>
    </location>
</feature>
<feature type="transmembrane region" description="Helical" evidence="6">
    <location>
        <begin position="309"/>
        <end position="331"/>
    </location>
</feature>
<dbReference type="GO" id="GO:0005886">
    <property type="term" value="C:plasma membrane"/>
    <property type="evidence" value="ECO:0007669"/>
    <property type="project" value="UniProtKB-SubCell"/>
</dbReference>
<keyword evidence="5 6" id="KW-0472">Membrane</keyword>
<proteinExistence type="predicted"/>
<gene>
    <name evidence="8" type="ORF">WPS_01350</name>
</gene>
<feature type="transmembrane region" description="Helical" evidence="6">
    <location>
        <begin position="402"/>
        <end position="423"/>
    </location>
</feature>
<dbReference type="GO" id="GO:0022857">
    <property type="term" value="F:transmembrane transporter activity"/>
    <property type="evidence" value="ECO:0007669"/>
    <property type="project" value="InterPro"/>
</dbReference>
<feature type="transmembrane region" description="Helical" evidence="6">
    <location>
        <begin position="343"/>
        <end position="361"/>
    </location>
</feature>
<feature type="transmembrane region" description="Helical" evidence="6">
    <location>
        <begin position="268"/>
        <end position="289"/>
    </location>
</feature>
<keyword evidence="2" id="KW-0813">Transport</keyword>
<evidence type="ECO:0000259" key="7">
    <source>
        <dbReference type="PROSITE" id="PS50850"/>
    </source>
</evidence>
<feature type="transmembrane region" description="Helical" evidence="6">
    <location>
        <begin position="12"/>
        <end position="32"/>
    </location>
</feature>
<dbReference type="EMBL" id="AP025523">
    <property type="protein sequence ID" value="BDE04859.1"/>
    <property type="molecule type" value="Genomic_DNA"/>
</dbReference>
<evidence type="ECO:0000256" key="1">
    <source>
        <dbReference type="ARBA" id="ARBA00004651"/>
    </source>
</evidence>
<dbReference type="InterPro" id="IPR011701">
    <property type="entry name" value="MFS"/>
</dbReference>
<evidence type="ECO:0000313" key="9">
    <source>
        <dbReference type="Proteomes" id="UP001317532"/>
    </source>
</evidence>
<reference evidence="8 9" key="1">
    <citation type="journal article" date="2022" name="ISME Commun">
        <title>Vulcanimicrobium alpinus gen. nov. sp. nov., the first cultivated representative of the candidate phylum 'Eremiobacterota', is a metabolically versatile aerobic anoxygenic phototroph.</title>
        <authorList>
            <person name="Yabe S."/>
            <person name="Muto K."/>
            <person name="Abe K."/>
            <person name="Yokota A."/>
            <person name="Staudigel H."/>
            <person name="Tebo B.M."/>
        </authorList>
    </citation>
    <scope>NUCLEOTIDE SEQUENCE [LARGE SCALE GENOMIC DNA]</scope>
    <source>
        <strain evidence="8 9">WC8-2</strain>
    </source>
</reference>
<keyword evidence="3 6" id="KW-0812">Transmembrane</keyword>
<evidence type="ECO:0000256" key="4">
    <source>
        <dbReference type="ARBA" id="ARBA00022989"/>
    </source>
</evidence>
<sequence>MTSSAAAPTGNRWAIAFAGVIVMIMLGTTYAWSNFTTPLRAAFGWDAKSTSLIFGIAIFSLGIGALVGGRWQDRSGPRNVTIAGAVLWGVGNILAAIGPHQIWWWDLTYGVIGGFGLGMGYITPVATVTKWFPDKRGLASGMVVMGFGLGALFYGFILKAIGSFADASKAAATYMDAKTAAAAAAAGTAAATAAPAVPPVPLTPDQVGAITTVFLVSGIVYAVVGGLCATLLRNPPAGYTVASATAAATSSDAHSFTPAQAIRTPAMWLLWLMLFLNVTAGILVVSNAVPIIRELISKGVTDPAQIKALAGAAISAYAFVAIFNALGRFFWGAVSDRLGRNMAYALIYACQVVVFFLLPNFHTIPLVLISFAIILACYGGGFGTMPSFNADFFGTKYLGQNYGVILTAWGVGGLVGPFIAGSVKDATGSYSGSLIPMAVMLLFAIVLPFITKKPVAPVKTTSTARVGATV</sequence>
<comment type="subcellular location">
    <subcellularLocation>
        <location evidence="1">Cell membrane</location>
        <topology evidence="1">Multi-pass membrane protein</topology>
    </subcellularLocation>
</comment>
<accession>A0AAN2C7V8</accession>
<protein>
    <submittedName>
        <fullName evidence="8">Oxalate:formate antiporter</fullName>
    </submittedName>
</protein>
<feature type="transmembrane region" description="Helical" evidence="6">
    <location>
        <begin position="52"/>
        <end position="68"/>
    </location>
</feature>
<feature type="transmembrane region" description="Helical" evidence="6">
    <location>
        <begin position="429"/>
        <end position="450"/>
    </location>
</feature>
<feature type="domain" description="Major facilitator superfamily (MFS) profile" evidence="7">
    <location>
        <begin position="11"/>
        <end position="456"/>
    </location>
</feature>
<dbReference type="AlphaFoldDB" id="A0AAN2C7V8"/>
<dbReference type="KEGG" id="vab:WPS_01350"/>
<feature type="transmembrane region" description="Helical" evidence="6">
    <location>
        <begin position="207"/>
        <end position="232"/>
    </location>
</feature>
<dbReference type="SUPFAM" id="SSF103473">
    <property type="entry name" value="MFS general substrate transporter"/>
    <property type="match status" value="1"/>
</dbReference>
<dbReference type="InterPro" id="IPR020846">
    <property type="entry name" value="MFS_dom"/>
</dbReference>
<evidence type="ECO:0000256" key="6">
    <source>
        <dbReference type="SAM" id="Phobius"/>
    </source>
</evidence>
<dbReference type="Proteomes" id="UP001317532">
    <property type="component" value="Chromosome"/>
</dbReference>
<evidence type="ECO:0000256" key="3">
    <source>
        <dbReference type="ARBA" id="ARBA00022692"/>
    </source>
</evidence>
<name>A0AAN2C7V8_UNVUL</name>
<feature type="transmembrane region" description="Helical" evidence="6">
    <location>
        <begin position="103"/>
        <end position="126"/>
    </location>
</feature>
<evidence type="ECO:0000313" key="8">
    <source>
        <dbReference type="EMBL" id="BDE04859.1"/>
    </source>
</evidence>
<feature type="transmembrane region" description="Helical" evidence="6">
    <location>
        <begin position="80"/>
        <end position="97"/>
    </location>
</feature>
<dbReference type="Gene3D" id="1.20.1250.20">
    <property type="entry name" value="MFS general substrate transporter like domains"/>
    <property type="match status" value="2"/>
</dbReference>
<dbReference type="InterPro" id="IPR036259">
    <property type="entry name" value="MFS_trans_sf"/>
</dbReference>
<dbReference type="CDD" id="cd17353">
    <property type="entry name" value="MFS_OFA_like"/>
    <property type="match status" value="1"/>
</dbReference>